<feature type="domain" description="ABC transmembrane type-1" evidence="8">
    <location>
        <begin position="65"/>
        <end position="246"/>
    </location>
</feature>
<dbReference type="PANTHER" id="PTHR30151">
    <property type="entry name" value="ALKANE SULFONATE ABC TRANSPORTER-RELATED, MEMBRANE SUBUNIT"/>
    <property type="match status" value="1"/>
</dbReference>
<comment type="caution">
    <text evidence="9">The sequence shown here is derived from an EMBL/GenBank/DDBJ whole genome shotgun (WGS) entry which is preliminary data.</text>
</comment>
<sequence>MTTQTLSRYRILQSGRGWLIPVALLLVWELMSRQSAEHSYAFASISQIYHGLLEIISTGELQQGIAASLQRAFLGLLIGGSIGFGVGAVMALWRVADVLIGPLYHMLRQVPLMGLVPLFSLWLGNGDPSKLLVVCLSAFYPMVLATYESLHQVEDKYKEVGDVYKLGRRKAFFKILLPAALPSIFTGISFALAFAWLATIGSEILFSAGAGLGNIMMNAQAASRMDILIILTVLIGLLGYLMNLVIQLVGRYLFRWRNLR</sequence>
<evidence type="ECO:0000256" key="6">
    <source>
        <dbReference type="ARBA" id="ARBA00023136"/>
    </source>
</evidence>
<dbReference type="PANTHER" id="PTHR30151:SF38">
    <property type="entry name" value="ALIPHATIC SULFONATES TRANSPORT PERMEASE PROTEIN SSUC-RELATED"/>
    <property type="match status" value="1"/>
</dbReference>
<feature type="transmembrane region" description="Helical" evidence="7">
    <location>
        <begin position="105"/>
        <end position="125"/>
    </location>
</feature>
<keyword evidence="3" id="KW-1003">Cell membrane</keyword>
<feature type="transmembrane region" description="Helical" evidence="7">
    <location>
        <begin position="171"/>
        <end position="197"/>
    </location>
</feature>
<proteinExistence type="inferred from homology"/>
<evidence type="ECO:0000256" key="2">
    <source>
        <dbReference type="ARBA" id="ARBA00022448"/>
    </source>
</evidence>
<keyword evidence="10" id="KW-1185">Reference proteome</keyword>
<protein>
    <submittedName>
        <fullName evidence="9">ABC transporter permease</fullName>
    </submittedName>
</protein>
<evidence type="ECO:0000256" key="3">
    <source>
        <dbReference type="ARBA" id="ARBA00022475"/>
    </source>
</evidence>
<reference evidence="9 10" key="1">
    <citation type="submission" date="2024-11" db="EMBL/GenBank/DDBJ databases">
        <authorList>
            <person name="Kaparullina E.N."/>
            <person name="Delegan Y.A."/>
            <person name="Doronina N.V."/>
        </authorList>
    </citation>
    <scope>NUCLEOTIDE SEQUENCE [LARGE SCALE GENOMIC DNA]</scope>
    <source>
        <strain evidence="9 10">7sh_L</strain>
    </source>
</reference>
<keyword evidence="2 7" id="KW-0813">Transport</keyword>
<dbReference type="Proteomes" id="UP001617669">
    <property type="component" value="Unassembled WGS sequence"/>
</dbReference>
<dbReference type="PROSITE" id="PS50928">
    <property type="entry name" value="ABC_TM1"/>
    <property type="match status" value="1"/>
</dbReference>
<dbReference type="CDD" id="cd06261">
    <property type="entry name" value="TM_PBP2"/>
    <property type="match status" value="1"/>
</dbReference>
<dbReference type="EMBL" id="JBIWXY010000001">
    <property type="protein sequence ID" value="MFJ5445297.1"/>
    <property type="molecule type" value="Genomic_DNA"/>
</dbReference>
<feature type="transmembrane region" description="Helical" evidence="7">
    <location>
        <begin position="72"/>
        <end position="93"/>
    </location>
</feature>
<feature type="transmembrane region" description="Helical" evidence="7">
    <location>
        <begin position="131"/>
        <end position="150"/>
    </location>
</feature>
<evidence type="ECO:0000256" key="4">
    <source>
        <dbReference type="ARBA" id="ARBA00022692"/>
    </source>
</evidence>
<dbReference type="SUPFAM" id="SSF161098">
    <property type="entry name" value="MetI-like"/>
    <property type="match status" value="1"/>
</dbReference>
<name>A0ABW8GJD0_9PROT</name>
<accession>A0ABW8GJD0</accession>
<dbReference type="Pfam" id="PF00528">
    <property type="entry name" value="BPD_transp_1"/>
    <property type="match status" value="1"/>
</dbReference>
<comment type="similarity">
    <text evidence="7">Belongs to the binding-protein-dependent transport system permease family.</text>
</comment>
<keyword evidence="4 7" id="KW-0812">Transmembrane</keyword>
<dbReference type="Gene3D" id="1.10.3720.10">
    <property type="entry name" value="MetI-like"/>
    <property type="match status" value="1"/>
</dbReference>
<evidence type="ECO:0000313" key="10">
    <source>
        <dbReference type="Proteomes" id="UP001617669"/>
    </source>
</evidence>
<comment type="subcellular location">
    <subcellularLocation>
        <location evidence="1 7">Cell membrane</location>
        <topology evidence="1 7">Multi-pass membrane protein</topology>
    </subcellularLocation>
</comment>
<evidence type="ECO:0000313" key="9">
    <source>
        <dbReference type="EMBL" id="MFJ5445297.1"/>
    </source>
</evidence>
<evidence type="ECO:0000256" key="1">
    <source>
        <dbReference type="ARBA" id="ARBA00004651"/>
    </source>
</evidence>
<dbReference type="InterPro" id="IPR035906">
    <property type="entry name" value="MetI-like_sf"/>
</dbReference>
<feature type="transmembrane region" description="Helical" evidence="7">
    <location>
        <begin position="227"/>
        <end position="254"/>
    </location>
</feature>
<evidence type="ECO:0000256" key="5">
    <source>
        <dbReference type="ARBA" id="ARBA00022989"/>
    </source>
</evidence>
<evidence type="ECO:0000256" key="7">
    <source>
        <dbReference type="RuleBase" id="RU363032"/>
    </source>
</evidence>
<dbReference type="InterPro" id="IPR000515">
    <property type="entry name" value="MetI-like"/>
</dbReference>
<keyword evidence="5 7" id="KW-1133">Transmembrane helix</keyword>
<keyword evidence="6 7" id="KW-0472">Membrane</keyword>
<evidence type="ECO:0000259" key="8">
    <source>
        <dbReference type="PROSITE" id="PS50928"/>
    </source>
</evidence>
<organism evidence="9 10">
    <name type="scientific">Methylobacillus methanolivorans</name>
    <dbReference type="NCBI Taxonomy" id="1848927"/>
    <lineage>
        <taxon>Bacteria</taxon>
        <taxon>Pseudomonadati</taxon>
        <taxon>Pseudomonadota</taxon>
        <taxon>Betaproteobacteria</taxon>
        <taxon>Nitrosomonadales</taxon>
        <taxon>Methylophilaceae</taxon>
        <taxon>Methylobacillus</taxon>
    </lineage>
</organism>
<dbReference type="RefSeq" id="WP_400879371.1">
    <property type="nucleotide sequence ID" value="NZ_JBIWXY010000001.1"/>
</dbReference>
<gene>
    <name evidence="9" type="ORF">ACIKP9_03565</name>
</gene>